<comment type="caution">
    <text evidence="8">The sequence shown here is derived from an EMBL/GenBank/DDBJ whole genome shotgun (WGS) entry which is preliminary data.</text>
</comment>
<evidence type="ECO:0000256" key="3">
    <source>
        <dbReference type="ARBA" id="ARBA00012953"/>
    </source>
</evidence>
<evidence type="ECO:0000256" key="5">
    <source>
        <dbReference type="ARBA" id="ARBA00022801"/>
    </source>
</evidence>
<evidence type="ECO:0000256" key="2">
    <source>
        <dbReference type="ARBA" id="ARBA00009997"/>
    </source>
</evidence>
<keyword evidence="5" id="KW-0378">Hydrolase</keyword>
<dbReference type="PANTHER" id="PTHR37311:SF1">
    <property type="entry name" value="2-PHOSPHOSULFOLACTATE PHOSPHATASE-RELATED"/>
    <property type="match status" value="1"/>
</dbReference>
<keyword evidence="6" id="KW-0460">Magnesium</keyword>
<dbReference type="RefSeq" id="WP_302883188.1">
    <property type="nucleotide sequence ID" value="NZ_JAUMIT010000001.1"/>
</dbReference>
<gene>
    <name evidence="8" type="ORF">QVZ41_03645</name>
</gene>
<proteinExistence type="inferred from homology"/>
<name>A0ABT8VPR2_9FLAO</name>
<dbReference type="Gene3D" id="3.90.1560.10">
    <property type="entry name" value="ComB-like"/>
    <property type="match status" value="1"/>
</dbReference>
<comment type="similarity">
    <text evidence="2">Belongs to the ComB family.</text>
</comment>
<dbReference type="Pfam" id="PF04029">
    <property type="entry name" value="2-ph_phosp"/>
    <property type="match status" value="1"/>
</dbReference>
<dbReference type="InterPro" id="IPR036702">
    <property type="entry name" value="ComB-like_sf"/>
</dbReference>
<comment type="cofactor">
    <cofactor evidence="1">
        <name>Mg(2+)</name>
        <dbReference type="ChEBI" id="CHEBI:18420"/>
    </cofactor>
</comment>
<dbReference type="EMBL" id="JAUMIT010000001">
    <property type="protein sequence ID" value="MDO3693942.1"/>
    <property type="molecule type" value="Genomic_DNA"/>
</dbReference>
<dbReference type="Proteomes" id="UP001168642">
    <property type="component" value="Unassembled WGS sequence"/>
</dbReference>
<evidence type="ECO:0000256" key="4">
    <source>
        <dbReference type="ARBA" id="ARBA00021948"/>
    </source>
</evidence>
<evidence type="ECO:0000256" key="1">
    <source>
        <dbReference type="ARBA" id="ARBA00001946"/>
    </source>
</evidence>
<dbReference type="SUPFAM" id="SSF142823">
    <property type="entry name" value="ComB-like"/>
    <property type="match status" value="1"/>
</dbReference>
<comment type="catalytic activity">
    <reaction evidence="7">
        <text>(2R)-O-phospho-3-sulfolactate + H2O = (2R)-3-sulfolactate + phosphate</text>
        <dbReference type="Rhea" id="RHEA:23416"/>
        <dbReference type="ChEBI" id="CHEBI:15377"/>
        <dbReference type="ChEBI" id="CHEBI:15597"/>
        <dbReference type="ChEBI" id="CHEBI:43474"/>
        <dbReference type="ChEBI" id="CHEBI:58738"/>
        <dbReference type="EC" id="3.1.3.71"/>
    </reaction>
</comment>
<sequence length="234" mass="25856">MKNIEVVVAPEITPNYEVEGKLVVIIDIFRATTTIVTAMANGVKEVKTCLEVEDCIALKKQGFIVGGERDGVKVDGMDVDNSPLSFLDGTYAHQKFAISTTNGTKAIDMSLKAKEIIIGTFANLSAINEYINLSDLDVLLVCAGWKGKMSTEDFMFAGAVIASLPEQYCSADSADIAKSYFLKYVSNYKEKLDTCEHAFRLKKLGKQDNIDFCVQKDLYKIVPKYNTITKTFVL</sequence>
<keyword evidence="9" id="KW-1185">Reference proteome</keyword>
<dbReference type="PANTHER" id="PTHR37311">
    <property type="entry name" value="2-PHOSPHOSULFOLACTATE PHOSPHATASE-RELATED"/>
    <property type="match status" value="1"/>
</dbReference>
<evidence type="ECO:0000256" key="6">
    <source>
        <dbReference type="ARBA" id="ARBA00022842"/>
    </source>
</evidence>
<evidence type="ECO:0000313" key="9">
    <source>
        <dbReference type="Proteomes" id="UP001168642"/>
    </source>
</evidence>
<evidence type="ECO:0000313" key="8">
    <source>
        <dbReference type="EMBL" id="MDO3693942.1"/>
    </source>
</evidence>
<evidence type="ECO:0000256" key="7">
    <source>
        <dbReference type="ARBA" id="ARBA00033711"/>
    </source>
</evidence>
<accession>A0ABT8VPR2</accession>
<protein>
    <recommendedName>
        <fullName evidence="4">Probable 2-phosphosulfolactate phosphatase</fullName>
        <ecNumber evidence="3">3.1.3.71</ecNumber>
    </recommendedName>
</protein>
<dbReference type="EC" id="3.1.3.71" evidence="3"/>
<reference evidence="8" key="1">
    <citation type="submission" date="2023-07" db="EMBL/GenBank/DDBJ databases">
        <title>Wenyingzhuangia sp. chi5 genome sequencing and assembly.</title>
        <authorList>
            <person name="Park S."/>
        </authorList>
    </citation>
    <scope>NUCLEOTIDE SEQUENCE</scope>
    <source>
        <strain evidence="8">Chi5</strain>
    </source>
</reference>
<organism evidence="8 9">
    <name type="scientific">Wenyingzhuangia gilva</name>
    <dbReference type="NCBI Taxonomy" id="3057677"/>
    <lineage>
        <taxon>Bacteria</taxon>
        <taxon>Pseudomonadati</taxon>
        <taxon>Bacteroidota</taxon>
        <taxon>Flavobacteriia</taxon>
        <taxon>Flavobacteriales</taxon>
        <taxon>Flavobacteriaceae</taxon>
        <taxon>Wenyingzhuangia</taxon>
    </lineage>
</organism>
<dbReference type="InterPro" id="IPR005238">
    <property type="entry name" value="ComB-like"/>
</dbReference>